<dbReference type="GO" id="GO:0005524">
    <property type="term" value="F:ATP binding"/>
    <property type="evidence" value="ECO:0007669"/>
    <property type="project" value="InterPro"/>
</dbReference>
<feature type="domain" description="Helicase ATP-binding" evidence="1">
    <location>
        <begin position="62"/>
        <end position="242"/>
    </location>
</feature>
<dbReference type="SMART" id="SM00487">
    <property type="entry name" value="DEXDc"/>
    <property type="match status" value="1"/>
</dbReference>
<dbReference type="GO" id="GO:0036297">
    <property type="term" value="P:interstrand cross-link repair"/>
    <property type="evidence" value="ECO:0007669"/>
    <property type="project" value="TreeGrafter"/>
</dbReference>
<keyword evidence="2" id="KW-0547">Nucleotide-binding</keyword>
<dbReference type="InterPro" id="IPR027417">
    <property type="entry name" value="P-loop_NTPase"/>
</dbReference>
<dbReference type="Pfam" id="PF00270">
    <property type="entry name" value="DEAD"/>
    <property type="match status" value="1"/>
</dbReference>
<feature type="non-terminal residue" evidence="2">
    <location>
        <position position="271"/>
    </location>
</feature>
<sequence length="271" mass="29960">MSINEQISALRINRDFMGNVVAWEKLPSRPASTAAVDLPQPLSDALRQRGIDQLFTHQVAAITAVSQKKNVVIATATASGKSLCYTLPVFQRLLDRPKARALYIFPTKALAQDQLAEANSLIAAGTLPLEAHSYDGDTPRGQRPKIRRAAGILISNPDMLHAGILPYHTGWRNLLANLEFVVLDEIHAYRGIFGSHVANVLRRLQRLCTFYGSDPQFICCSATIANPKEHAERLVERPFTLIDETQNGAPTGEKQFILYNPPIIDETLGLR</sequence>
<dbReference type="SUPFAM" id="SSF52540">
    <property type="entry name" value="P-loop containing nucleoside triphosphate hydrolases"/>
    <property type="match status" value="1"/>
</dbReference>
<reference evidence="2" key="1">
    <citation type="submission" date="2018-06" db="EMBL/GenBank/DDBJ databases">
        <authorList>
            <person name="Zhirakovskaya E."/>
        </authorList>
    </citation>
    <scope>NUCLEOTIDE SEQUENCE</scope>
</reference>
<organism evidence="2">
    <name type="scientific">hydrothermal vent metagenome</name>
    <dbReference type="NCBI Taxonomy" id="652676"/>
    <lineage>
        <taxon>unclassified sequences</taxon>
        <taxon>metagenomes</taxon>
        <taxon>ecological metagenomes</taxon>
    </lineage>
</organism>
<dbReference type="PANTHER" id="PTHR47957">
    <property type="entry name" value="ATP-DEPENDENT HELICASE HRQ1"/>
    <property type="match status" value="1"/>
</dbReference>
<keyword evidence="2" id="KW-0067">ATP-binding</keyword>
<gene>
    <name evidence="2" type="ORF">MNBD_CHLOROFLEXI01-2507</name>
</gene>
<dbReference type="AlphaFoldDB" id="A0A3B0UTM2"/>
<dbReference type="PANTHER" id="PTHR47957:SF3">
    <property type="entry name" value="ATP-DEPENDENT HELICASE HRQ1"/>
    <property type="match status" value="1"/>
</dbReference>
<evidence type="ECO:0000313" key="2">
    <source>
        <dbReference type="EMBL" id="VAW34338.1"/>
    </source>
</evidence>
<dbReference type="GO" id="GO:0006289">
    <property type="term" value="P:nucleotide-excision repair"/>
    <property type="evidence" value="ECO:0007669"/>
    <property type="project" value="TreeGrafter"/>
</dbReference>
<dbReference type="EMBL" id="UOEU01000529">
    <property type="protein sequence ID" value="VAW34338.1"/>
    <property type="molecule type" value="Genomic_DNA"/>
</dbReference>
<accession>A0A3B0UTM2</accession>
<protein>
    <submittedName>
        <fullName evidence="2">ATP-dependent RNA helicase</fullName>
    </submittedName>
</protein>
<keyword evidence="2" id="KW-0347">Helicase</keyword>
<name>A0A3B0UTM2_9ZZZZ</name>
<keyword evidence="2" id="KW-0378">Hydrolase</keyword>
<dbReference type="InterPro" id="IPR014001">
    <property type="entry name" value="Helicase_ATP-bd"/>
</dbReference>
<dbReference type="CDD" id="cd17923">
    <property type="entry name" value="DEXHc_Hrq1-like"/>
    <property type="match status" value="1"/>
</dbReference>
<dbReference type="GO" id="GO:0003676">
    <property type="term" value="F:nucleic acid binding"/>
    <property type="evidence" value="ECO:0007669"/>
    <property type="project" value="InterPro"/>
</dbReference>
<evidence type="ECO:0000259" key="1">
    <source>
        <dbReference type="PROSITE" id="PS51192"/>
    </source>
</evidence>
<dbReference type="PROSITE" id="PS51192">
    <property type="entry name" value="HELICASE_ATP_BIND_1"/>
    <property type="match status" value="1"/>
</dbReference>
<dbReference type="GO" id="GO:0005634">
    <property type="term" value="C:nucleus"/>
    <property type="evidence" value="ECO:0007669"/>
    <property type="project" value="TreeGrafter"/>
</dbReference>
<dbReference type="Gene3D" id="3.40.50.300">
    <property type="entry name" value="P-loop containing nucleotide triphosphate hydrolases"/>
    <property type="match status" value="1"/>
</dbReference>
<dbReference type="GO" id="GO:0043138">
    <property type="term" value="F:3'-5' DNA helicase activity"/>
    <property type="evidence" value="ECO:0007669"/>
    <property type="project" value="TreeGrafter"/>
</dbReference>
<proteinExistence type="predicted"/>
<dbReference type="InterPro" id="IPR011545">
    <property type="entry name" value="DEAD/DEAH_box_helicase_dom"/>
</dbReference>